<reference evidence="1 2" key="1">
    <citation type="submission" date="2018-08" db="EMBL/GenBank/DDBJ databases">
        <title>Genome and evolution of the arbuscular mycorrhizal fungus Diversispora epigaea (formerly Glomus versiforme) and its bacterial endosymbionts.</title>
        <authorList>
            <person name="Sun X."/>
            <person name="Fei Z."/>
            <person name="Harrison M."/>
        </authorList>
    </citation>
    <scope>NUCLEOTIDE SEQUENCE [LARGE SCALE GENOMIC DNA]</scope>
    <source>
        <strain evidence="1 2">IT104</strain>
    </source>
</reference>
<dbReference type="Proteomes" id="UP000266861">
    <property type="component" value="Unassembled WGS sequence"/>
</dbReference>
<proteinExistence type="predicted"/>
<protein>
    <submittedName>
        <fullName evidence="1">Uncharacterized protein</fullName>
    </submittedName>
</protein>
<accession>A0A397HDI3</accession>
<sequence>MAHLVSNIEALLLKEPLDTLCGASAIYLTIENNILSPLKNVRVTVDHAVNSSLLKIEESERRTKVLKVLSQFWYVIAKDHSQEEIEKNINELKNLLEHSVLEADVNLYEALKQILENIHPSSFT</sequence>
<name>A0A397HDI3_9GLOM</name>
<dbReference type="AlphaFoldDB" id="A0A397HDI3"/>
<gene>
    <name evidence="1" type="ORF">Glove_349g28</name>
</gene>
<keyword evidence="2" id="KW-1185">Reference proteome</keyword>
<dbReference type="EMBL" id="PQFF01000319">
    <property type="protein sequence ID" value="RHZ61201.1"/>
    <property type="molecule type" value="Genomic_DNA"/>
</dbReference>
<comment type="caution">
    <text evidence="1">The sequence shown here is derived from an EMBL/GenBank/DDBJ whole genome shotgun (WGS) entry which is preliminary data.</text>
</comment>
<evidence type="ECO:0000313" key="2">
    <source>
        <dbReference type="Proteomes" id="UP000266861"/>
    </source>
</evidence>
<organism evidence="1 2">
    <name type="scientific">Diversispora epigaea</name>
    <dbReference type="NCBI Taxonomy" id="1348612"/>
    <lineage>
        <taxon>Eukaryota</taxon>
        <taxon>Fungi</taxon>
        <taxon>Fungi incertae sedis</taxon>
        <taxon>Mucoromycota</taxon>
        <taxon>Glomeromycotina</taxon>
        <taxon>Glomeromycetes</taxon>
        <taxon>Diversisporales</taxon>
        <taxon>Diversisporaceae</taxon>
        <taxon>Diversispora</taxon>
    </lineage>
</organism>
<dbReference type="OrthoDB" id="2447030at2759"/>
<evidence type="ECO:0000313" key="1">
    <source>
        <dbReference type="EMBL" id="RHZ61201.1"/>
    </source>
</evidence>